<keyword evidence="7 9" id="KW-0811">Translocation</keyword>
<proteinExistence type="inferred from homology"/>
<comment type="similarity">
    <text evidence="9">Belongs to the TatB family.</text>
</comment>
<keyword evidence="3 9" id="KW-1003">Cell membrane</keyword>
<dbReference type="InterPro" id="IPR018448">
    <property type="entry name" value="TatB"/>
</dbReference>
<keyword evidence="10" id="KW-0175">Coiled coil</keyword>
<keyword evidence="8 9" id="KW-0472">Membrane</keyword>
<dbReference type="Proteomes" id="UP000955338">
    <property type="component" value="Chromosome"/>
</dbReference>
<evidence type="ECO:0000256" key="4">
    <source>
        <dbReference type="ARBA" id="ARBA00022692"/>
    </source>
</evidence>
<comment type="subunit">
    <text evidence="9">The Tat system comprises two distinct complexes: a TatABC complex, containing multiple copies of TatA, TatB and TatC subunits, and a separate TatA complex, containing only TatA subunits. Substrates initially bind to the TatABC complex, which probably triggers association of the separate TatA complex to form the active translocon.</text>
</comment>
<keyword evidence="5 9" id="KW-0653">Protein transport</keyword>
<sequence>MFDIGFSELLLIFVIGLIVLGPQKLPIAIRTVVSWIRALRNMATNVQNELAQELKLQELQDSIKKAEALNVTKFAPELAKTVEDLKASAAKMQSELHQQGKALTTQLEPNNATPTQTSAERPQADTQAENAEEDDSQLTFETATESQLDLSSYDPLADPAGESPVSETVSLKLEQASSQANNLSSNSTNNKQQSTHQQSSSS</sequence>
<dbReference type="AlphaFoldDB" id="A0A8D4LNX2"/>
<evidence type="ECO:0000313" key="13">
    <source>
        <dbReference type="Proteomes" id="UP000955338"/>
    </source>
</evidence>
<dbReference type="EMBL" id="CP022011">
    <property type="protein sequence ID" value="QDJ14755.1"/>
    <property type="molecule type" value="Genomic_DNA"/>
</dbReference>
<accession>A0A8D4LNX2</accession>
<keyword evidence="4 9" id="KW-0812">Transmembrane</keyword>
<feature type="compositionally biased region" description="Polar residues" evidence="11">
    <location>
        <begin position="137"/>
        <end position="150"/>
    </location>
</feature>
<evidence type="ECO:0000256" key="8">
    <source>
        <dbReference type="ARBA" id="ARBA00023136"/>
    </source>
</evidence>
<keyword evidence="13" id="KW-1185">Reference proteome</keyword>
<evidence type="ECO:0000256" key="9">
    <source>
        <dbReference type="HAMAP-Rule" id="MF_00237"/>
    </source>
</evidence>
<feature type="coiled-coil region" evidence="10">
    <location>
        <begin position="36"/>
        <end position="69"/>
    </location>
</feature>
<evidence type="ECO:0000256" key="10">
    <source>
        <dbReference type="SAM" id="Coils"/>
    </source>
</evidence>
<dbReference type="RefSeq" id="WP_261920721.1">
    <property type="nucleotide sequence ID" value="NZ_CP022011.1"/>
</dbReference>
<dbReference type="PRINTS" id="PR01506">
    <property type="entry name" value="TATBPROTEIN"/>
</dbReference>
<evidence type="ECO:0000256" key="7">
    <source>
        <dbReference type="ARBA" id="ARBA00023010"/>
    </source>
</evidence>
<name>A0A8D4LNX2_9PAST</name>
<organism evidence="12 13">
    <name type="scientific">Mergibacter septicus</name>
    <dbReference type="NCBI Taxonomy" id="221402"/>
    <lineage>
        <taxon>Bacteria</taxon>
        <taxon>Pseudomonadati</taxon>
        <taxon>Pseudomonadota</taxon>
        <taxon>Gammaproteobacteria</taxon>
        <taxon>Pasteurellales</taxon>
        <taxon>Pasteurellaceae</taxon>
        <taxon>Mergibacter</taxon>
    </lineage>
</organism>
<evidence type="ECO:0000256" key="6">
    <source>
        <dbReference type="ARBA" id="ARBA00022989"/>
    </source>
</evidence>
<reference evidence="12" key="1">
    <citation type="submission" date="2017-06" db="EMBL/GenBank/DDBJ databases">
        <title>Genome sequencing of pathogenic and non-pathogenic strains within Bisgaard taxon 40.</title>
        <authorList>
            <person name="Ladner J.T."/>
            <person name="Lovett S.P."/>
            <person name="Koroleva G."/>
            <person name="Lorch J.M."/>
        </authorList>
    </citation>
    <scope>NUCLEOTIDE SEQUENCE</scope>
    <source>
        <strain evidence="12">27576-1-I1</strain>
    </source>
</reference>
<dbReference type="PANTHER" id="PTHR33162">
    <property type="entry name" value="SEC-INDEPENDENT PROTEIN TRANSLOCASE PROTEIN TATA, CHLOROPLASTIC"/>
    <property type="match status" value="1"/>
</dbReference>
<evidence type="ECO:0000313" key="12">
    <source>
        <dbReference type="EMBL" id="QDJ14755.1"/>
    </source>
</evidence>
<dbReference type="InterPro" id="IPR003369">
    <property type="entry name" value="TatA/B/E"/>
</dbReference>
<feature type="compositionally biased region" description="Low complexity" evidence="11">
    <location>
        <begin position="175"/>
        <end position="202"/>
    </location>
</feature>
<keyword evidence="6 9" id="KW-1133">Transmembrane helix</keyword>
<dbReference type="NCBIfam" id="TIGR01410">
    <property type="entry name" value="tatB"/>
    <property type="match status" value="1"/>
</dbReference>
<gene>
    <name evidence="9 12" type="primary">tatB</name>
    <name evidence="12" type="ORF">CEP48_04640</name>
</gene>
<evidence type="ECO:0000256" key="1">
    <source>
        <dbReference type="ARBA" id="ARBA00004167"/>
    </source>
</evidence>
<comment type="subcellular location">
    <subcellularLocation>
        <location evidence="9">Cell membrane</location>
        <topology evidence="9">Single-pass membrane protein</topology>
    </subcellularLocation>
    <subcellularLocation>
        <location evidence="1">Membrane</location>
        <topology evidence="1">Single-pass membrane protein</topology>
    </subcellularLocation>
</comment>
<evidence type="ECO:0000256" key="3">
    <source>
        <dbReference type="ARBA" id="ARBA00022475"/>
    </source>
</evidence>
<evidence type="ECO:0000256" key="11">
    <source>
        <dbReference type="SAM" id="MobiDB-lite"/>
    </source>
</evidence>
<protein>
    <recommendedName>
        <fullName evidence="9">Sec-independent protein translocase protein TatB</fullName>
    </recommendedName>
</protein>
<dbReference type="GO" id="GO:0043953">
    <property type="term" value="P:protein transport by the Tat complex"/>
    <property type="evidence" value="ECO:0007669"/>
    <property type="project" value="UniProtKB-UniRule"/>
</dbReference>
<feature type="region of interest" description="Disordered" evidence="11">
    <location>
        <begin position="93"/>
        <end position="202"/>
    </location>
</feature>
<dbReference type="GO" id="GO:0008320">
    <property type="term" value="F:protein transmembrane transporter activity"/>
    <property type="evidence" value="ECO:0007669"/>
    <property type="project" value="UniProtKB-UniRule"/>
</dbReference>
<comment type="function">
    <text evidence="9">Part of the twin-arginine translocation (Tat) system that transports large folded proteins containing a characteristic twin-arginine motif in their signal peptide across membranes. Together with TatC, TatB is part of a receptor directly interacting with Tat signal peptides. TatB may form an oligomeric binding site that transiently accommodates folded Tat precursor proteins before their translocation.</text>
</comment>
<dbReference type="GO" id="GO:0033281">
    <property type="term" value="C:TAT protein transport complex"/>
    <property type="evidence" value="ECO:0007669"/>
    <property type="project" value="UniProtKB-UniRule"/>
</dbReference>
<dbReference type="PANTHER" id="PTHR33162:SF1">
    <property type="entry name" value="SEC-INDEPENDENT PROTEIN TRANSLOCASE PROTEIN TATA, CHLOROPLASTIC"/>
    <property type="match status" value="1"/>
</dbReference>
<evidence type="ECO:0000256" key="2">
    <source>
        <dbReference type="ARBA" id="ARBA00022448"/>
    </source>
</evidence>
<dbReference type="Gene3D" id="1.20.5.3310">
    <property type="match status" value="1"/>
</dbReference>
<dbReference type="Pfam" id="PF02416">
    <property type="entry name" value="TatA_B_E"/>
    <property type="match status" value="1"/>
</dbReference>
<evidence type="ECO:0000256" key="5">
    <source>
        <dbReference type="ARBA" id="ARBA00022927"/>
    </source>
</evidence>
<dbReference type="HAMAP" id="MF_00237">
    <property type="entry name" value="TatB"/>
    <property type="match status" value="1"/>
</dbReference>
<keyword evidence="2 9" id="KW-0813">Transport</keyword>
<feature type="compositionally biased region" description="Polar residues" evidence="11">
    <location>
        <begin position="95"/>
        <end position="129"/>
    </location>
</feature>